<feature type="region of interest" description="Disordered" evidence="1">
    <location>
        <begin position="110"/>
        <end position="160"/>
    </location>
</feature>
<dbReference type="Proteomes" id="UP000823941">
    <property type="component" value="Chromosome 1"/>
</dbReference>
<feature type="region of interest" description="Disordered" evidence="1">
    <location>
        <begin position="60"/>
        <end position="94"/>
    </location>
</feature>
<evidence type="ECO:0000256" key="1">
    <source>
        <dbReference type="SAM" id="MobiDB-lite"/>
    </source>
</evidence>
<name>A0ABQ7R717_PLUXY</name>
<organism evidence="2 3">
    <name type="scientific">Plutella xylostella</name>
    <name type="common">Diamondback moth</name>
    <name type="synonym">Plutella maculipennis</name>
    <dbReference type="NCBI Taxonomy" id="51655"/>
    <lineage>
        <taxon>Eukaryota</taxon>
        <taxon>Metazoa</taxon>
        <taxon>Ecdysozoa</taxon>
        <taxon>Arthropoda</taxon>
        <taxon>Hexapoda</taxon>
        <taxon>Insecta</taxon>
        <taxon>Pterygota</taxon>
        <taxon>Neoptera</taxon>
        <taxon>Endopterygota</taxon>
        <taxon>Lepidoptera</taxon>
        <taxon>Glossata</taxon>
        <taxon>Ditrysia</taxon>
        <taxon>Yponomeutoidea</taxon>
        <taxon>Plutellidae</taxon>
        <taxon>Plutella</taxon>
    </lineage>
</organism>
<reference evidence="2 3" key="1">
    <citation type="submission" date="2021-06" db="EMBL/GenBank/DDBJ databases">
        <title>A haploid diamondback moth (Plutella xylostella L.) genome assembly resolves 31 chromosomes and identifies a diamide resistance mutation.</title>
        <authorList>
            <person name="Ward C.M."/>
            <person name="Perry K.D."/>
            <person name="Baker G."/>
            <person name="Powis K."/>
            <person name="Heckel D.G."/>
            <person name="Baxter S.W."/>
        </authorList>
    </citation>
    <scope>NUCLEOTIDE SEQUENCE [LARGE SCALE GENOMIC DNA]</scope>
    <source>
        <strain evidence="2 3">LV</strain>
        <tissue evidence="2">Single pupa</tissue>
    </source>
</reference>
<keyword evidence="3" id="KW-1185">Reference proteome</keyword>
<evidence type="ECO:0000313" key="2">
    <source>
        <dbReference type="EMBL" id="KAG7313086.1"/>
    </source>
</evidence>
<evidence type="ECO:0000313" key="3">
    <source>
        <dbReference type="Proteomes" id="UP000823941"/>
    </source>
</evidence>
<gene>
    <name evidence="2" type="ORF">JYU34_000168</name>
</gene>
<comment type="caution">
    <text evidence="2">The sequence shown here is derived from an EMBL/GenBank/DDBJ whole genome shotgun (WGS) entry which is preliminary data.</text>
</comment>
<feature type="compositionally biased region" description="Low complexity" evidence="1">
    <location>
        <begin position="135"/>
        <end position="158"/>
    </location>
</feature>
<accession>A0ABQ7R717</accession>
<protein>
    <submittedName>
        <fullName evidence="2">Uncharacterized protein</fullName>
    </submittedName>
</protein>
<sequence length="194" mass="20715">MHKMNENLKAAGIFKMHQSSLTRGKPAAGGGGGAARGQRLTWREVRGRVAWSRAGLRAGAGTPRAGSMVAPRRASSWGRGRGLGAANDERKRAAKVGVAPACSRRLAPILKCRSMRSKREPRTTSSESPPPPAPCHRASPRGAPLPRAARPTPPCAARTIDPRAPSAVAKAHHQHCSNVYLFIYMMTLRSESTS</sequence>
<dbReference type="EMBL" id="JAHIBW010000001">
    <property type="protein sequence ID" value="KAG7313086.1"/>
    <property type="molecule type" value="Genomic_DNA"/>
</dbReference>
<proteinExistence type="predicted"/>